<dbReference type="InterPro" id="IPR025944">
    <property type="entry name" value="Sigma_54_int_dom_CS"/>
</dbReference>
<comment type="caution">
    <text evidence="11">The sequence shown here is derived from an EMBL/GenBank/DDBJ whole genome shotgun (WGS) entry which is preliminary data.</text>
</comment>
<dbReference type="CDD" id="cd00009">
    <property type="entry name" value="AAA"/>
    <property type="match status" value="1"/>
</dbReference>
<keyword evidence="3" id="KW-0902">Two-component regulatory system</keyword>
<keyword evidence="5" id="KW-0238">DNA-binding</keyword>
<evidence type="ECO:0000256" key="2">
    <source>
        <dbReference type="ARBA" id="ARBA00022840"/>
    </source>
</evidence>
<dbReference type="InterPro" id="IPR003593">
    <property type="entry name" value="AAA+_ATPase"/>
</dbReference>
<dbReference type="Proteomes" id="UP001596150">
    <property type="component" value="Unassembled WGS sequence"/>
</dbReference>
<keyword evidence="8" id="KW-0597">Phosphoprotein</keyword>
<feature type="domain" description="Sigma-54 factor interaction" evidence="9">
    <location>
        <begin position="174"/>
        <end position="403"/>
    </location>
</feature>
<evidence type="ECO:0000259" key="10">
    <source>
        <dbReference type="PROSITE" id="PS50110"/>
    </source>
</evidence>
<dbReference type="InterPro" id="IPR027417">
    <property type="entry name" value="P-loop_NTPase"/>
</dbReference>
<evidence type="ECO:0000256" key="6">
    <source>
        <dbReference type="ARBA" id="ARBA00023159"/>
    </source>
</evidence>
<dbReference type="PANTHER" id="PTHR32071:SF117">
    <property type="entry name" value="PTS-DEPENDENT DIHYDROXYACETONE KINASE OPERON REGULATORY PROTEIN-RELATED"/>
    <property type="match status" value="1"/>
</dbReference>
<dbReference type="SMART" id="SM00382">
    <property type="entry name" value="AAA"/>
    <property type="match status" value="1"/>
</dbReference>
<dbReference type="InterPro" id="IPR058031">
    <property type="entry name" value="AAA_lid_NorR"/>
</dbReference>
<protein>
    <submittedName>
        <fullName evidence="11">Sigma 54-interacting transcriptional regulator</fullName>
    </submittedName>
</protein>
<keyword evidence="1" id="KW-0547">Nucleotide-binding</keyword>
<dbReference type="RefSeq" id="WP_266344292.1">
    <property type="nucleotide sequence ID" value="NZ_JAPKNH010000004.1"/>
</dbReference>
<dbReference type="SUPFAM" id="SSF52172">
    <property type="entry name" value="CheY-like"/>
    <property type="match status" value="1"/>
</dbReference>
<dbReference type="Pfam" id="PF25601">
    <property type="entry name" value="AAA_lid_14"/>
    <property type="match status" value="1"/>
</dbReference>
<dbReference type="InterPro" id="IPR025943">
    <property type="entry name" value="Sigma_54_int_dom_ATP-bd_2"/>
</dbReference>
<dbReference type="PROSITE" id="PS50110">
    <property type="entry name" value="RESPONSE_REGULATORY"/>
    <property type="match status" value="1"/>
</dbReference>
<dbReference type="InterPro" id="IPR002078">
    <property type="entry name" value="Sigma_54_int"/>
</dbReference>
<dbReference type="PANTHER" id="PTHR32071">
    <property type="entry name" value="TRANSCRIPTIONAL REGULATORY PROTEIN"/>
    <property type="match status" value="1"/>
</dbReference>
<proteinExistence type="predicted"/>
<evidence type="ECO:0000313" key="11">
    <source>
        <dbReference type="EMBL" id="MFC5516454.1"/>
    </source>
</evidence>
<sequence length="491" mass="52799">MGFVGGSQELVQVLIVDADPVQRRTVSAHLVAQAGLRFAPIAFATKAEAIECLAGHPHSIIVADLETVGGVGELGSFSGHDSTVIAMSARGSVHAAVAAMRAGAIDFLPKPFGAAALLDRLDAAIAQWPTAKPQTAQPPTAKPLESAPLEPKLIEQPQPMATTPSMPREDFEGFIGRSAAMAVVYDQISRIAPSRAPVFVTGESGTGKELCAEAIHTRSGRVGRPFVAINCSAIPKDLMESEIFGHVRGAFTGATETRLGAAELADGGTLFLDEIGEMDLGLQAKLLRFIQSGTVQRVGDVTTRRVDVRIVCATHRDPFVEIAAGRFREDLFYRLHVLPIQLPALRERPEDILPLASAFLSRYTAEEARGFRGFDAEAASMLMRHSWPGNVRELQNAIRRMVVLHQGDEVTVAMLPPTIRRGAMAVSNDFAAVEARAATNIVAPFWEQERSIIECAVVAHGGNIARAAAALEISPSTIYRKRQAWLERRTA</sequence>
<dbReference type="SUPFAM" id="SSF52540">
    <property type="entry name" value="P-loop containing nucleoside triphosphate hydrolases"/>
    <property type="match status" value="1"/>
</dbReference>
<dbReference type="CDD" id="cd00156">
    <property type="entry name" value="REC"/>
    <property type="match status" value="1"/>
</dbReference>
<dbReference type="Pfam" id="PF00158">
    <property type="entry name" value="Sigma54_activat"/>
    <property type="match status" value="1"/>
</dbReference>
<dbReference type="InterPro" id="IPR011006">
    <property type="entry name" value="CheY-like_superfamily"/>
</dbReference>
<organism evidence="11 12">
    <name type="scientific">Kaistia terrae</name>
    <dbReference type="NCBI Taxonomy" id="537017"/>
    <lineage>
        <taxon>Bacteria</taxon>
        <taxon>Pseudomonadati</taxon>
        <taxon>Pseudomonadota</taxon>
        <taxon>Alphaproteobacteria</taxon>
        <taxon>Hyphomicrobiales</taxon>
        <taxon>Kaistiaceae</taxon>
        <taxon>Kaistia</taxon>
    </lineage>
</organism>
<keyword evidence="2" id="KW-0067">ATP-binding</keyword>
<dbReference type="PROSITE" id="PS00688">
    <property type="entry name" value="SIGMA54_INTERACT_3"/>
    <property type="match status" value="1"/>
</dbReference>
<dbReference type="Gene3D" id="1.10.10.60">
    <property type="entry name" value="Homeodomain-like"/>
    <property type="match status" value="1"/>
</dbReference>
<feature type="modified residue" description="4-aspartylphosphate" evidence="8">
    <location>
        <position position="64"/>
    </location>
</feature>
<gene>
    <name evidence="11" type="ORF">ACFPP9_11785</name>
</gene>
<dbReference type="Gene3D" id="3.40.50.300">
    <property type="entry name" value="P-loop containing nucleotide triphosphate hydrolases"/>
    <property type="match status" value="1"/>
</dbReference>
<dbReference type="EMBL" id="JBHSML010000003">
    <property type="protein sequence ID" value="MFC5516454.1"/>
    <property type="molecule type" value="Genomic_DNA"/>
</dbReference>
<keyword evidence="6" id="KW-0010">Activator</keyword>
<evidence type="ECO:0000256" key="4">
    <source>
        <dbReference type="ARBA" id="ARBA00023015"/>
    </source>
</evidence>
<keyword evidence="12" id="KW-1185">Reference proteome</keyword>
<dbReference type="Pfam" id="PF00072">
    <property type="entry name" value="Response_reg"/>
    <property type="match status" value="1"/>
</dbReference>
<evidence type="ECO:0000256" key="1">
    <source>
        <dbReference type="ARBA" id="ARBA00022741"/>
    </source>
</evidence>
<evidence type="ECO:0000313" key="12">
    <source>
        <dbReference type="Proteomes" id="UP001596150"/>
    </source>
</evidence>
<accession>A0ABW0PWN2</accession>
<dbReference type="InterPro" id="IPR001789">
    <property type="entry name" value="Sig_transdc_resp-reg_receiver"/>
</dbReference>
<evidence type="ECO:0000256" key="3">
    <source>
        <dbReference type="ARBA" id="ARBA00023012"/>
    </source>
</evidence>
<evidence type="ECO:0000256" key="5">
    <source>
        <dbReference type="ARBA" id="ARBA00023125"/>
    </source>
</evidence>
<dbReference type="InterPro" id="IPR002197">
    <property type="entry name" value="HTH_Fis"/>
</dbReference>
<dbReference type="Gene3D" id="1.10.8.60">
    <property type="match status" value="1"/>
</dbReference>
<dbReference type="Gene3D" id="3.40.50.2300">
    <property type="match status" value="1"/>
</dbReference>
<dbReference type="SMART" id="SM00448">
    <property type="entry name" value="REC"/>
    <property type="match status" value="1"/>
</dbReference>
<keyword evidence="7" id="KW-0804">Transcription</keyword>
<evidence type="ECO:0000256" key="8">
    <source>
        <dbReference type="PROSITE-ProRule" id="PRU00169"/>
    </source>
</evidence>
<reference evidence="12" key="1">
    <citation type="journal article" date="2019" name="Int. J. Syst. Evol. Microbiol.">
        <title>The Global Catalogue of Microorganisms (GCM) 10K type strain sequencing project: providing services to taxonomists for standard genome sequencing and annotation.</title>
        <authorList>
            <consortium name="The Broad Institute Genomics Platform"/>
            <consortium name="The Broad Institute Genome Sequencing Center for Infectious Disease"/>
            <person name="Wu L."/>
            <person name="Ma J."/>
        </authorList>
    </citation>
    <scope>NUCLEOTIDE SEQUENCE [LARGE SCALE GENOMIC DNA]</scope>
    <source>
        <strain evidence="12">KACC 12633</strain>
    </source>
</reference>
<dbReference type="InterPro" id="IPR009057">
    <property type="entry name" value="Homeodomain-like_sf"/>
</dbReference>
<evidence type="ECO:0000256" key="7">
    <source>
        <dbReference type="ARBA" id="ARBA00023163"/>
    </source>
</evidence>
<dbReference type="PROSITE" id="PS00676">
    <property type="entry name" value="SIGMA54_INTERACT_2"/>
    <property type="match status" value="1"/>
</dbReference>
<keyword evidence="4" id="KW-0805">Transcription regulation</keyword>
<feature type="domain" description="Response regulatory" evidence="10">
    <location>
        <begin position="12"/>
        <end position="125"/>
    </location>
</feature>
<dbReference type="PROSITE" id="PS50045">
    <property type="entry name" value="SIGMA54_INTERACT_4"/>
    <property type="match status" value="1"/>
</dbReference>
<name>A0ABW0PWN2_9HYPH</name>
<evidence type="ECO:0000259" key="9">
    <source>
        <dbReference type="PROSITE" id="PS50045"/>
    </source>
</evidence>
<dbReference type="Pfam" id="PF02954">
    <property type="entry name" value="HTH_8"/>
    <property type="match status" value="1"/>
</dbReference>
<dbReference type="SUPFAM" id="SSF46689">
    <property type="entry name" value="Homeodomain-like"/>
    <property type="match status" value="1"/>
</dbReference>